<dbReference type="InterPro" id="IPR036249">
    <property type="entry name" value="Thioredoxin-like_sf"/>
</dbReference>
<dbReference type="CDD" id="cd02966">
    <property type="entry name" value="TlpA_like_family"/>
    <property type="match status" value="1"/>
</dbReference>
<comment type="caution">
    <text evidence="7">The sequence shown here is derived from an EMBL/GenBank/DDBJ whole genome shotgun (WGS) entry which is preliminary data.</text>
</comment>
<dbReference type="PROSITE" id="PS00194">
    <property type="entry name" value="THIOREDOXIN_1"/>
    <property type="match status" value="1"/>
</dbReference>
<dbReference type="InterPro" id="IPR017937">
    <property type="entry name" value="Thioredoxin_CS"/>
</dbReference>
<dbReference type="RefSeq" id="WP_189440780.1">
    <property type="nucleotide sequence ID" value="NZ_BMXT01000001.1"/>
</dbReference>
<protein>
    <recommendedName>
        <fullName evidence="6">Thioredoxin domain-containing protein</fullName>
    </recommendedName>
</protein>
<gene>
    <name evidence="7" type="ORF">GCM10008098_18160</name>
</gene>
<feature type="chain" id="PRO_5046141025" description="Thioredoxin domain-containing protein" evidence="5">
    <location>
        <begin position="20"/>
        <end position="182"/>
    </location>
</feature>
<dbReference type="InterPro" id="IPR050553">
    <property type="entry name" value="Thioredoxin_ResA/DsbE_sf"/>
</dbReference>
<dbReference type="Proteomes" id="UP000621898">
    <property type="component" value="Unassembled WGS sequence"/>
</dbReference>
<name>A0ABQ2ZWV9_9GAMM</name>
<accession>A0ABQ2ZWV9</accession>
<dbReference type="InterPro" id="IPR013766">
    <property type="entry name" value="Thioredoxin_domain"/>
</dbReference>
<reference evidence="8" key="1">
    <citation type="journal article" date="2019" name="Int. J. Syst. Evol. Microbiol.">
        <title>The Global Catalogue of Microorganisms (GCM) 10K type strain sequencing project: providing services to taxonomists for standard genome sequencing and annotation.</title>
        <authorList>
            <consortium name="The Broad Institute Genomics Platform"/>
            <consortium name="The Broad Institute Genome Sequencing Center for Infectious Disease"/>
            <person name="Wu L."/>
            <person name="Ma J."/>
        </authorList>
    </citation>
    <scope>NUCLEOTIDE SEQUENCE [LARGE SCALE GENOMIC DNA]</scope>
    <source>
        <strain evidence="8">KCTC 22232</strain>
    </source>
</reference>
<evidence type="ECO:0000259" key="6">
    <source>
        <dbReference type="PROSITE" id="PS51352"/>
    </source>
</evidence>
<evidence type="ECO:0000256" key="5">
    <source>
        <dbReference type="SAM" id="SignalP"/>
    </source>
</evidence>
<sequence length="182" mass="19700">MRGIAIAVLGLLLSCNVMAGDKPGLKPGDTPPDMLGTTQRGQDVTISSLHGKIVVISFWATWCGYCMQEIPVLAKLQALATQRGLPLQVVAVNHREDRDTFVRTSRVLRKSLPELLVTWDRDGLIGKPYGVSGIPVMVMLHRDGTIAHIHVGYGEDMLDTLLGEINALLVEQPTATASVAIH</sequence>
<keyword evidence="8" id="KW-1185">Reference proteome</keyword>
<comment type="subcellular location">
    <subcellularLocation>
        <location evidence="1">Cell envelope</location>
    </subcellularLocation>
</comment>
<dbReference type="InterPro" id="IPR013740">
    <property type="entry name" value="Redoxin"/>
</dbReference>
<dbReference type="EMBL" id="BMXT01000001">
    <property type="protein sequence ID" value="GGY24894.1"/>
    <property type="molecule type" value="Genomic_DNA"/>
</dbReference>
<evidence type="ECO:0000256" key="2">
    <source>
        <dbReference type="ARBA" id="ARBA00022748"/>
    </source>
</evidence>
<evidence type="ECO:0000256" key="1">
    <source>
        <dbReference type="ARBA" id="ARBA00004196"/>
    </source>
</evidence>
<evidence type="ECO:0000256" key="4">
    <source>
        <dbReference type="ARBA" id="ARBA00023284"/>
    </source>
</evidence>
<dbReference type="SUPFAM" id="SSF52833">
    <property type="entry name" value="Thioredoxin-like"/>
    <property type="match status" value="1"/>
</dbReference>
<proteinExistence type="predicted"/>
<dbReference type="PANTHER" id="PTHR42852">
    <property type="entry name" value="THIOL:DISULFIDE INTERCHANGE PROTEIN DSBE"/>
    <property type="match status" value="1"/>
</dbReference>
<keyword evidence="4" id="KW-0676">Redox-active center</keyword>
<dbReference type="PROSITE" id="PS51257">
    <property type="entry name" value="PROKAR_LIPOPROTEIN"/>
    <property type="match status" value="1"/>
</dbReference>
<dbReference type="PROSITE" id="PS51352">
    <property type="entry name" value="THIOREDOXIN_2"/>
    <property type="match status" value="1"/>
</dbReference>
<dbReference type="PANTHER" id="PTHR42852:SF6">
    <property type="entry name" value="THIOL:DISULFIDE INTERCHANGE PROTEIN DSBE"/>
    <property type="match status" value="1"/>
</dbReference>
<dbReference type="Pfam" id="PF08534">
    <property type="entry name" value="Redoxin"/>
    <property type="match status" value="1"/>
</dbReference>
<dbReference type="Gene3D" id="3.40.30.10">
    <property type="entry name" value="Glutaredoxin"/>
    <property type="match status" value="1"/>
</dbReference>
<keyword evidence="3" id="KW-1015">Disulfide bond</keyword>
<feature type="signal peptide" evidence="5">
    <location>
        <begin position="1"/>
        <end position="19"/>
    </location>
</feature>
<evidence type="ECO:0000256" key="3">
    <source>
        <dbReference type="ARBA" id="ARBA00023157"/>
    </source>
</evidence>
<evidence type="ECO:0000313" key="7">
    <source>
        <dbReference type="EMBL" id="GGY24894.1"/>
    </source>
</evidence>
<keyword evidence="2" id="KW-0201">Cytochrome c-type biogenesis</keyword>
<organism evidence="7 8">
    <name type="scientific">Rhodanobacter panaciterrae</name>
    <dbReference type="NCBI Taxonomy" id="490572"/>
    <lineage>
        <taxon>Bacteria</taxon>
        <taxon>Pseudomonadati</taxon>
        <taxon>Pseudomonadota</taxon>
        <taxon>Gammaproteobacteria</taxon>
        <taxon>Lysobacterales</taxon>
        <taxon>Rhodanobacteraceae</taxon>
        <taxon>Rhodanobacter</taxon>
    </lineage>
</organism>
<keyword evidence="5" id="KW-0732">Signal</keyword>
<evidence type="ECO:0000313" key="8">
    <source>
        <dbReference type="Proteomes" id="UP000621898"/>
    </source>
</evidence>
<feature type="domain" description="Thioredoxin" evidence="6">
    <location>
        <begin position="25"/>
        <end position="170"/>
    </location>
</feature>